<accession>A0A4R6BB87</accession>
<protein>
    <submittedName>
        <fullName evidence="3">GIY-YIG nuclease family protein</fullName>
    </submittedName>
</protein>
<gene>
    <name evidence="3" type="ORF">ERX27_09400</name>
</gene>
<evidence type="ECO:0000313" key="3">
    <source>
        <dbReference type="EMBL" id="TDL94225.1"/>
    </source>
</evidence>
<evidence type="ECO:0000256" key="1">
    <source>
        <dbReference type="ARBA" id="ARBA00007435"/>
    </source>
</evidence>
<dbReference type="PANTHER" id="PTHR34477">
    <property type="entry name" value="UPF0213 PROTEIN YHBQ"/>
    <property type="match status" value="1"/>
</dbReference>
<organism evidence="3 4">
    <name type="scientific">Macrococcus brunensis</name>
    <dbReference type="NCBI Taxonomy" id="198483"/>
    <lineage>
        <taxon>Bacteria</taxon>
        <taxon>Bacillati</taxon>
        <taxon>Bacillota</taxon>
        <taxon>Bacilli</taxon>
        <taxon>Bacillales</taxon>
        <taxon>Staphylococcaceae</taxon>
        <taxon>Macrococcus</taxon>
    </lineage>
</organism>
<dbReference type="RefSeq" id="WP_133432581.1">
    <property type="nucleotide sequence ID" value="NZ_CP092172.1"/>
</dbReference>
<dbReference type="InterPro" id="IPR035901">
    <property type="entry name" value="GIY-YIG_endonuc_sf"/>
</dbReference>
<proteinExistence type="inferred from homology"/>
<dbReference type="Proteomes" id="UP000295310">
    <property type="component" value="Unassembled WGS sequence"/>
</dbReference>
<evidence type="ECO:0000259" key="2">
    <source>
        <dbReference type="PROSITE" id="PS50164"/>
    </source>
</evidence>
<dbReference type="PROSITE" id="PS50164">
    <property type="entry name" value="GIY_YIG"/>
    <property type="match status" value="1"/>
</dbReference>
<dbReference type="InterPro" id="IPR000305">
    <property type="entry name" value="GIY-YIG_endonuc"/>
</dbReference>
<evidence type="ECO:0000313" key="4">
    <source>
        <dbReference type="Proteomes" id="UP000295310"/>
    </source>
</evidence>
<dbReference type="OrthoDB" id="9807770at2"/>
<dbReference type="EMBL" id="SCWA01000019">
    <property type="protein sequence ID" value="TDL94225.1"/>
    <property type="molecule type" value="Genomic_DNA"/>
</dbReference>
<comment type="caution">
    <text evidence="3">The sequence shown here is derived from an EMBL/GenBank/DDBJ whole genome shotgun (WGS) entry which is preliminary data.</text>
</comment>
<dbReference type="InterPro" id="IPR050190">
    <property type="entry name" value="UPF0213_domain"/>
</dbReference>
<dbReference type="PANTHER" id="PTHR34477:SF1">
    <property type="entry name" value="UPF0213 PROTEIN YHBQ"/>
    <property type="match status" value="1"/>
</dbReference>
<dbReference type="AlphaFoldDB" id="A0A4R6BB87"/>
<dbReference type="Pfam" id="PF01541">
    <property type="entry name" value="GIY-YIG"/>
    <property type="match status" value="1"/>
</dbReference>
<sequence length="84" mass="9975">MADHFIYILECADGTYYTGYTTDLDRRLNAHNKGTGAKYTRARRPVRRLYEEVFSTKQEAMQREYAIKQLTRLQKERLIKGVKK</sequence>
<dbReference type="SMART" id="SM00465">
    <property type="entry name" value="GIYc"/>
    <property type="match status" value="1"/>
</dbReference>
<keyword evidence="4" id="KW-1185">Reference proteome</keyword>
<dbReference type="CDD" id="cd10456">
    <property type="entry name" value="GIY-YIG_UPF0213"/>
    <property type="match status" value="1"/>
</dbReference>
<name>A0A4R6BB87_9STAP</name>
<dbReference type="Gene3D" id="3.40.1440.10">
    <property type="entry name" value="GIY-YIG endonuclease"/>
    <property type="match status" value="1"/>
</dbReference>
<dbReference type="SUPFAM" id="SSF82771">
    <property type="entry name" value="GIY-YIG endonuclease"/>
    <property type="match status" value="1"/>
</dbReference>
<reference evidence="3 4" key="1">
    <citation type="submission" date="2019-01" db="EMBL/GenBank/DDBJ databases">
        <title>Draft genome sequences of the type strains of six Macrococcus species.</title>
        <authorList>
            <person name="Mazhar S."/>
            <person name="Altermann E."/>
            <person name="Hill C."/>
            <person name="Mcauliffe O."/>
        </authorList>
    </citation>
    <scope>NUCLEOTIDE SEQUENCE [LARGE SCALE GENOMIC DNA]</scope>
    <source>
        <strain evidence="3 4">CCM4811</strain>
    </source>
</reference>
<feature type="domain" description="GIY-YIG" evidence="2">
    <location>
        <begin position="2"/>
        <end position="77"/>
    </location>
</feature>
<comment type="similarity">
    <text evidence="1">Belongs to the UPF0213 family.</text>
</comment>